<evidence type="ECO:0000256" key="1">
    <source>
        <dbReference type="SAM" id="MobiDB-lite"/>
    </source>
</evidence>
<dbReference type="Pfam" id="PF05634">
    <property type="entry name" value="APO_RNA-bind"/>
    <property type="match status" value="2"/>
</dbReference>
<evidence type="ECO:0000313" key="5">
    <source>
        <dbReference type="Proteomes" id="UP000283530"/>
    </source>
</evidence>
<dbReference type="PANTHER" id="PTHR46444">
    <property type="entry name" value="DCD (DEVELOPMENT AND CELL DEATH) DOMAIN PROTEIN-RELATED"/>
    <property type="match status" value="1"/>
</dbReference>
<feature type="domain" description="APO" evidence="3">
    <location>
        <begin position="115"/>
        <end position="201"/>
    </location>
</feature>
<dbReference type="STRING" id="337451.A0A3S3MVG2"/>
<protein>
    <submittedName>
        <fullName evidence="4">APO protein 3, mitochondrial</fullName>
    </submittedName>
</protein>
<feature type="domain" description="APO" evidence="3">
    <location>
        <begin position="291"/>
        <end position="376"/>
    </location>
</feature>
<accession>A0A3S3MVG2</accession>
<dbReference type="InterPro" id="IPR023342">
    <property type="entry name" value="APO_dom"/>
</dbReference>
<sequence>MQSRAFWEIWRPKVFQQCRYFVSIVAEDVRYADVPKPCRAKSERKPYPTPMKVLIRRAKEKKKARNAGLCTILEAPENGLLVPELVEVAHHVNQARESLLHGLAKLVGVVVPVKRCRFCSEVHIGHVGHEIRTCTGPESGFRAATHVWKKGGIEDVIYFPSCYHLYDRVGKPRVVHHERLQVPRLPAVLELCIQAGLDHEDYQTKRRSKPVYWIDGRMADFEEEMDEAGTENNQQPDDPPSPIPICLDRKNCITCQNEEEKPSELSAKILESWYVMRSGAEEIMKTYGVSTCGYCPEVQVGPKGHKVRCCRAAKHQYRQGQHAWQEATIDDLIGPNYVWHVRNPHGPPLINELKRYYGKAPAVVELCVQAGAPVPREYRSMMRRPFSFSFSPVFSHTRCSRTSDSFYSEFAVLNMVKRWSGKRHSNKGHPRKHPNTTRNLAKKYKRKAFHAIAAPTPAPVPLLPYPGYGNQEVTSVGNVGPDAGERISGFIFMCNAKTKPECYRSHVFGLPPGKMEVVQGIKDGTKLFLFDYDLKLLYGIYKAIGCGGKSLEPAAFGGAFPAQVKFQVDKDCLPLPESVFKHAIQENYMGKVKFKPELNSQQVEKLLSLFCSVMPQQMVPLPPFVTSAQLPSVHPVVIGHRFEPVQLPHVPPLVNDRCLVLAQPPLVAPVVGSHRLELARPPPAPSFLDYRLLATAQVHHPASVQRPPFPPGVDNHHIASARQPPVPAADNHSLSRLPPRPPVVDDRSLALQQFAPFVNPYGKTVHQVRVPPETEPPRHLQVDPTHQYGKQAHFVCASSPMDSQRFRPVVLPISSNPYYLANAQEAQYPLKIAMESQNVQPVVHPSLTHPQQPCLPEKLIDGT</sequence>
<name>A0A3S3MVG2_9MAGN</name>
<feature type="domain" description="DCD" evidence="2">
    <location>
        <begin position="485"/>
        <end position="612"/>
    </location>
</feature>
<comment type="caution">
    <text evidence="4">The sequence shown here is derived from an EMBL/GenBank/DDBJ whole genome shotgun (WGS) entry which is preliminary data.</text>
</comment>
<feature type="region of interest" description="Disordered" evidence="1">
    <location>
        <begin position="709"/>
        <end position="732"/>
    </location>
</feature>
<gene>
    <name evidence="4" type="ORF">CKAN_01585100</name>
</gene>
<dbReference type="EMBL" id="QPKB01000006">
    <property type="protein sequence ID" value="RWR86927.1"/>
    <property type="molecule type" value="Genomic_DNA"/>
</dbReference>
<dbReference type="SMART" id="SM00767">
    <property type="entry name" value="DCD"/>
    <property type="match status" value="1"/>
</dbReference>
<dbReference type="Proteomes" id="UP000283530">
    <property type="component" value="Unassembled WGS sequence"/>
</dbReference>
<evidence type="ECO:0000259" key="2">
    <source>
        <dbReference type="PROSITE" id="PS51222"/>
    </source>
</evidence>
<dbReference type="InterPro" id="IPR013989">
    <property type="entry name" value="Dev_and_cell_death_domain"/>
</dbReference>
<evidence type="ECO:0000313" key="4">
    <source>
        <dbReference type="EMBL" id="RWR86927.1"/>
    </source>
</evidence>
<dbReference type="PANTHER" id="PTHR46444:SF19">
    <property type="entry name" value="OS02G0745600 PROTEIN"/>
    <property type="match status" value="1"/>
</dbReference>
<keyword evidence="5" id="KW-1185">Reference proteome</keyword>
<dbReference type="OrthoDB" id="1926485at2759"/>
<reference evidence="4 5" key="1">
    <citation type="journal article" date="2019" name="Nat. Plants">
        <title>Stout camphor tree genome fills gaps in understanding of flowering plant genome evolution.</title>
        <authorList>
            <person name="Chaw S.M."/>
            <person name="Liu Y.C."/>
            <person name="Wu Y.W."/>
            <person name="Wang H.Y."/>
            <person name="Lin C.I."/>
            <person name="Wu C.S."/>
            <person name="Ke H.M."/>
            <person name="Chang L.Y."/>
            <person name="Hsu C.Y."/>
            <person name="Yang H.T."/>
            <person name="Sudianto E."/>
            <person name="Hsu M.H."/>
            <person name="Wu K.P."/>
            <person name="Wang L.N."/>
            <person name="Leebens-Mack J.H."/>
            <person name="Tsai I.J."/>
        </authorList>
    </citation>
    <scope>NUCLEOTIDE SEQUENCE [LARGE SCALE GENOMIC DNA]</scope>
    <source>
        <strain evidence="5">cv. Chaw 1501</strain>
        <tissue evidence="4">Young leaves</tissue>
    </source>
</reference>
<evidence type="ECO:0000259" key="3">
    <source>
        <dbReference type="PROSITE" id="PS51499"/>
    </source>
</evidence>
<organism evidence="4 5">
    <name type="scientific">Cinnamomum micranthum f. kanehirae</name>
    <dbReference type="NCBI Taxonomy" id="337451"/>
    <lineage>
        <taxon>Eukaryota</taxon>
        <taxon>Viridiplantae</taxon>
        <taxon>Streptophyta</taxon>
        <taxon>Embryophyta</taxon>
        <taxon>Tracheophyta</taxon>
        <taxon>Spermatophyta</taxon>
        <taxon>Magnoliopsida</taxon>
        <taxon>Magnoliidae</taxon>
        <taxon>Laurales</taxon>
        <taxon>Lauraceae</taxon>
        <taxon>Cinnamomum</taxon>
    </lineage>
</organism>
<dbReference type="GO" id="GO:0003723">
    <property type="term" value="F:RNA binding"/>
    <property type="evidence" value="ECO:0007669"/>
    <property type="project" value="InterPro"/>
</dbReference>
<dbReference type="AlphaFoldDB" id="A0A3S3MVG2"/>
<dbReference type="Pfam" id="PF10539">
    <property type="entry name" value="Dev_Cell_Death"/>
    <property type="match status" value="1"/>
</dbReference>
<dbReference type="PROSITE" id="PS51499">
    <property type="entry name" value="APO"/>
    <property type="match status" value="2"/>
</dbReference>
<dbReference type="PROSITE" id="PS51222">
    <property type="entry name" value="DCD"/>
    <property type="match status" value="1"/>
</dbReference>
<proteinExistence type="predicted"/>